<evidence type="ECO:0000313" key="2">
    <source>
        <dbReference type="Proteomes" id="UP000447434"/>
    </source>
</evidence>
<dbReference type="EMBL" id="WOCE01000001">
    <property type="protein sequence ID" value="KAE9621034.1"/>
    <property type="molecule type" value="Genomic_DNA"/>
</dbReference>
<organism evidence="1 2">
    <name type="scientific">Lupinus albus</name>
    <name type="common">White lupine</name>
    <name type="synonym">Lupinus termis</name>
    <dbReference type="NCBI Taxonomy" id="3870"/>
    <lineage>
        <taxon>Eukaryota</taxon>
        <taxon>Viridiplantae</taxon>
        <taxon>Streptophyta</taxon>
        <taxon>Embryophyta</taxon>
        <taxon>Tracheophyta</taxon>
        <taxon>Spermatophyta</taxon>
        <taxon>Magnoliopsida</taxon>
        <taxon>eudicotyledons</taxon>
        <taxon>Gunneridae</taxon>
        <taxon>Pentapetalae</taxon>
        <taxon>rosids</taxon>
        <taxon>fabids</taxon>
        <taxon>Fabales</taxon>
        <taxon>Fabaceae</taxon>
        <taxon>Papilionoideae</taxon>
        <taxon>50 kb inversion clade</taxon>
        <taxon>genistoids sensu lato</taxon>
        <taxon>core genistoids</taxon>
        <taxon>Genisteae</taxon>
        <taxon>Lupinus</taxon>
    </lineage>
</organism>
<sequence>MDCILIFKSKLHSHPRVLVKLHKSPLTFLSLHEPPLILYICYTDYPYII</sequence>
<comment type="caution">
    <text evidence="1">The sequence shown here is derived from an EMBL/GenBank/DDBJ whole genome shotgun (WGS) entry which is preliminary data.</text>
</comment>
<dbReference type="Proteomes" id="UP000447434">
    <property type="component" value="Chromosome 1"/>
</dbReference>
<dbReference type="AlphaFoldDB" id="A0A6A4R6Q1"/>
<gene>
    <name evidence="1" type="ORF">Lalb_Chr01g0009281</name>
</gene>
<proteinExistence type="predicted"/>
<accession>A0A6A4R6Q1</accession>
<reference evidence="2" key="1">
    <citation type="journal article" date="2020" name="Nat. Commun.">
        <title>Genome sequence of the cluster root forming white lupin.</title>
        <authorList>
            <person name="Hufnagel B."/>
            <person name="Marques A."/>
            <person name="Soriano A."/>
            <person name="Marques L."/>
            <person name="Divol F."/>
            <person name="Doumas P."/>
            <person name="Sallet E."/>
            <person name="Mancinotti D."/>
            <person name="Carrere S."/>
            <person name="Marande W."/>
            <person name="Arribat S."/>
            <person name="Keller J."/>
            <person name="Huneau C."/>
            <person name="Blein T."/>
            <person name="Aime D."/>
            <person name="Laguerre M."/>
            <person name="Taylor J."/>
            <person name="Schubert V."/>
            <person name="Nelson M."/>
            <person name="Geu-Flores F."/>
            <person name="Crespi M."/>
            <person name="Gallardo-Guerrero K."/>
            <person name="Delaux P.-M."/>
            <person name="Salse J."/>
            <person name="Berges H."/>
            <person name="Guyot R."/>
            <person name="Gouzy J."/>
            <person name="Peret B."/>
        </authorList>
    </citation>
    <scope>NUCLEOTIDE SEQUENCE [LARGE SCALE GENOMIC DNA]</scope>
    <source>
        <strain evidence="2">cv. Amiga</strain>
    </source>
</reference>
<evidence type="ECO:0000313" key="1">
    <source>
        <dbReference type="EMBL" id="KAE9621034.1"/>
    </source>
</evidence>
<keyword evidence="2" id="KW-1185">Reference proteome</keyword>
<protein>
    <submittedName>
        <fullName evidence="1">Uncharacterized protein</fullName>
    </submittedName>
</protein>
<name>A0A6A4R6Q1_LUPAL</name>